<keyword evidence="3" id="KW-0687">Ribonucleoprotein</keyword>
<evidence type="ECO:0000313" key="5">
    <source>
        <dbReference type="Proteomes" id="UP000813462"/>
    </source>
</evidence>
<dbReference type="GO" id="GO:0003735">
    <property type="term" value="F:structural constituent of ribosome"/>
    <property type="evidence" value="ECO:0007669"/>
    <property type="project" value="InterPro"/>
</dbReference>
<dbReference type="Pfam" id="PF00861">
    <property type="entry name" value="Ribosomal_L18p"/>
    <property type="match status" value="1"/>
</dbReference>
<dbReference type="GO" id="GO:0006412">
    <property type="term" value="P:translation"/>
    <property type="evidence" value="ECO:0007669"/>
    <property type="project" value="InterPro"/>
</dbReference>
<dbReference type="GO" id="GO:0008097">
    <property type="term" value="F:5S rRNA binding"/>
    <property type="evidence" value="ECO:0007669"/>
    <property type="project" value="TreeGrafter"/>
</dbReference>
<proteinExistence type="inferred from homology"/>
<dbReference type="InterPro" id="IPR005484">
    <property type="entry name" value="Ribosomal_uL18_bac/plant/anim"/>
</dbReference>
<dbReference type="GO" id="GO:1990904">
    <property type="term" value="C:ribonucleoprotein complex"/>
    <property type="evidence" value="ECO:0007669"/>
    <property type="project" value="UniProtKB-KW"/>
</dbReference>
<comment type="similarity">
    <text evidence="1">Belongs to the universal ribosomal protein uL18 family.</text>
</comment>
<evidence type="ECO:0000256" key="3">
    <source>
        <dbReference type="ARBA" id="ARBA00023274"/>
    </source>
</evidence>
<dbReference type="CDD" id="cd00432">
    <property type="entry name" value="Ribosomal_L18_L5e"/>
    <property type="match status" value="1"/>
</dbReference>
<dbReference type="InterPro" id="IPR057268">
    <property type="entry name" value="Ribosomal_L18"/>
</dbReference>
<evidence type="ECO:0000313" key="4">
    <source>
        <dbReference type="EMBL" id="KAH7521834.1"/>
    </source>
</evidence>
<dbReference type="Proteomes" id="UP000813462">
    <property type="component" value="Unassembled WGS sequence"/>
</dbReference>
<dbReference type="Gene3D" id="3.30.420.100">
    <property type="match status" value="1"/>
</dbReference>
<gene>
    <name evidence="4" type="ORF">FEM48_Zijuj07G0074100</name>
</gene>
<dbReference type="PANTHER" id="PTHR12899:SF6">
    <property type="entry name" value="OS01G0256600 PROTEIN"/>
    <property type="match status" value="1"/>
</dbReference>
<sequence>MNSALGQVCSLKSHYSIAAFNGQTSSIGSTFLILLSKETKIAQIVIGVDLRTRSCASSSSSLTDLLLSSSILLVAVPYLDCEMGLSLLSSNSITSQAKASLGSRTRNKEHFGRGHKRKEMVIPPPVKAPNITKYLKRHVLKMNFTNKYVNAQVIHMPTAKVAFSASSQERALRASMESSGDVAAAAKIGKVLGKRVLLKNIPAISVHLKREQRYHGKVKAVIDFVIAVGLKLL</sequence>
<dbReference type="SUPFAM" id="SSF53137">
    <property type="entry name" value="Translational machinery components"/>
    <property type="match status" value="1"/>
</dbReference>
<keyword evidence="2" id="KW-0689">Ribosomal protein</keyword>
<organism evidence="4 5">
    <name type="scientific">Ziziphus jujuba var. spinosa</name>
    <dbReference type="NCBI Taxonomy" id="714518"/>
    <lineage>
        <taxon>Eukaryota</taxon>
        <taxon>Viridiplantae</taxon>
        <taxon>Streptophyta</taxon>
        <taxon>Embryophyta</taxon>
        <taxon>Tracheophyta</taxon>
        <taxon>Spermatophyta</taxon>
        <taxon>Magnoliopsida</taxon>
        <taxon>eudicotyledons</taxon>
        <taxon>Gunneridae</taxon>
        <taxon>Pentapetalae</taxon>
        <taxon>rosids</taxon>
        <taxon>fabids</taxon>
        <taxon>Rosales</taxon>
        <taxon>Rhamnaceae</taxon>
        <taxon>Paliureae</taxon>
        <taxon>Ziziphus</taxon>
    </lineage>
</organism>
<protein>
    <recommendedName>
        <fullName evidence="6">50S ribosomal protein L18</fullName>
    </recommendedName>
</protein>
<evidence type="ECO:0008006" key="6">
    <source>
        <dbReference type="Google" id="ProtNLM"/>
    </source>
</evidence>
<evidence type="ECO:0000256" key="2">
    <source>
        <dbReference type="ARBA" id="ARBA00022980"/>
    </source>
</evidence>
<dbReference type="PANTHER" id="PTHR12899">
    <property type="entry name" value="39S RIBOSOMAL PROTEIN L18, MITOCHONDRIAL"/>
    <property type="match status" value="1"/>
</dbReference>
<dbReference type="AlphaFoldDB" id="A0A978V3A1"/>
<comment type="caution">
    <text evidence="4">The sequence shown here is derived from an EMBL/GenBank/DDBJ whole genome shotgun (WGS) entry which is preliminary data.</text>
</comment>
<name>A0A978V3A1_ZIZJJ</name>
<evidence type="ECO:0000256" key="1">
    <source>
        <dbReference type="ARBA" id="ARBA00007116"/>
    </source>
</evidence>
<accession>A0A978V3A1</accession>
<dbReference type="EMBL" id="JAEACU010000007">
    <property type="protein sequence ID" value="KAH7521834.1"/>
    <property type="molecule type" value="Genomic_DNA"/>
</dbReference>
<dbReference type="GO" id="GO:0005840">
    <property type="term" value="C:ribosome"/>
    <property type="evidence" value="ECO:0007669"/>
    <property type="project" value="UniProtKB-KW"/>
</dbReference>
<reference evidence="4" key="1">
    <citation type="journal article" date="2021" name="Front. Plant Sci.">
        <title>Chromosome-Scale Genome Assembly for Chinese Sour Jujube and Insights Into Its Genome Evolution and Domestication Signature.</title>
        <authorList>
            <person name="Shen L.-Y."/>
            <person name="Luo H."/>
            <person name="Wang X.-L."/>
            <person name="Wang X.-M."/>
            <person name="Qiu X.-J."/>
            <person name="Liu H."/>
            <person name="Zhou S.-S."/>
            <person name="Jia K.-H."/>
            <person name="Nie S."/>
            <person name="Bao Y.-T."/>
            <person name="Zhang R.-G."/>
            <person name="Yun Q.-Z."/>
            <person name="Chai Y.-H."/>
            <person name="Lu J.-Y."/>
            <person name="Li Y."/>
            <person name="Zhao S.-W."/>
            <person name="Mao J.-F."/>
            <person name="Jia S.-G."/>
            <person name="Mao Y.-M."/>
        </authorList>
    </citation>
    <scope>NUCLEOTIDE SEQUENCE</scope>
    <source>
        <strain evidence="4">AT0</strain>
        <tissue evidence="4">Leaf</tissue>
    </source>
</reference>